<dbReference type="Pfam" id="PF14690">
    <property type="entry name" value="Zn_ribbon_ISL3"/>
    <property type="match status" value="1"/>
</dbReference>
<evidence type="ECO:0000313" key="5">
    <source>
        <dbReference type="EMBL" id="NYJ02994.1"/>
    </source>
</evidence>
<organism evidence="5 6">
    <name type="scientific">Nocardioides thalensis</name>
    <dbReference type="NCBI Taxonomy" id="1914755"/>
    <lineage>
        <taxon>Bacteria</taxon>
        <taxon>Bacillati</taxon>
        <taxon>Actinomycetota</taxon>
        <taxon>Actinomycetes</taxon>
        <taxon>Propionibacteriales</taxon>
        <taxon>Nocardioidaceae</taxon>
        <taxon>Nocardioides</taxon>
    </lineage>
</organism>
<dbReference type="InterPro" id="IPR032877">
    <property type="entry name" value="Transposase_HTH"/>
</dbReference>
<dbReference type="PANTHER" id="PTHR33498:SF1">
    <property type="entry name" value="TRANSPOSASE FOR INSERTION SEQUENCE ELEMENT IS1557"/>
    <property type="match status" value="1"/>
</dbReference>
<sequence>MSKVRNCRAENGVRNASVWRALLGVENTVVEDVEYDEEAEVFVAHVRPRRSGHGRCGSCGSRASWYDRGEGRRRWRGLDMGMVPVFLEAGAPRVNCPIHGPTVRQVPWARHGAGHTHTFDQQVAWLATQCSKTAITQLMRIAWRTVGAIVARIWADTAAGIDAFAGLRRIGIDEISYKRHHKYLTVVVDHDTGRLVWASPGRERATVHAFFDALEESGEGRCAQITHVTADGAEWIADVVGKRCPNAVRCADPFHVVGWATDALDAVRRDAWNEARRAGNRRNRGWADGRRVTVATGNARALKHARFALWKNPENLTDRQRVKLEWIAKTDPRLYRAYLLKEGLRTVFKLQPDEAADALDRWVAWARRSRIESSVRLQSRIVYYRTEILASIEHGLSNGLIESVNTKIRLITRMAFGFKSSDALIALAMLNLGGHRPVLPGRR</sequence>
<feature type="domain" description="Transposase IS204/IS1001/IS1096/IS1165 DDE" evidence="1">
    <location>
        <begin position="170"/>
        <end position="426"/>
    </location>
</feature>
<dbReference type="AlphaFoldDB" id="A0A853C668"/>
<dbReference type="EMBL" id="JACCFP010000001">
    <property type="protein sequence ID" value="NYJ02994.1"/>
    <property type="molecule type" value="Genomic_DNA"/>
</dbReference>
<accession>A0A853C668</accession>
<keyword evidence="6" id="KW-1185">Reference proteome</keyword>
<dbReference type="Proteomes" id="UP000530424">
    <property type="component" value="Unassembled WGS sequence"/>
</dbReference>
<dbReference type="Pfam" id="PF01610">
    <property type="entry name" value="DDE_Tnp_ISL3"/>
    <property type="match status" value="1"/>
</dbReference>
<protein>
    <submittedName>
        <fullName evidence="5">Transposase</fullName>
    </submittedName>
</protein>
<feature type="domain" description="Transposase IS204/IS1001/IS1096/IS1165 zinc-finger" evidence="3">
    <location>
        <begin position="54"/>
        <end position="97"/>
    </location>
</feature>
<gene>
    <name evidence="4" type="ORF">HNR19_001219</name>
    <name evidence="5" type="ORF">HNR19_003692</name>
</gene>
<evidence type="ECO:0000259" key="2">
    <source>
        <dbReference type="Pfam" id="PF13542"/>
    </source>
</evidence>
<dbReference type="InterPro" id="IPR029261">
    <property type="entry name" value="Transposase_Znf"/>
</dbReference>
<dbReference type="InterPro" id="IPR002560">
    <property type="entry name" value="Transposase_DDE"/>
</dbReference>
<evidence type="ECO:0000313" key="6">
    <source>
        <dbReference type="Proteomes" id="UP000530424"/>
    </source>
</evidence>
<reference evidence="5 6" key="1">
    <citation type="submission" date="2020-07" db="EMBL/GenBank/DDBJ databases">
        <title>Sequencing the genomes of 1000 actinobacteria strains.</title>
        <authorList>
            <person name="Klenk H.-P."/>
        </authorList>
    </citation>
    <scope>NUCLEOTIDE SEQUENCE [LARGE SCALE GENOMIC DNA]</scope>
    <source>
        <strain evidence="5 6">DSM 103833</strain>
    </source>
</reference>
<evidence type="ECO:0000313" key="4">
    <source>
        <dbReference type="EMBL" id="NYJ00521.1"/>
    </source>
</evidence>
<name>A0A853C668_9ACTN</name>
<dbReference type="EMBL" id="JACCFP010000001">
    <property type="protein sequence ID" value="NYJ00521.1"/>
    <property type="molecule type" value="Genomic_DNA"/>
</dbReference>
<dbReference type="NCBIfam" id="NF033550">
    <property type="entry name" value="transpos_ISL3"/>
    <property type="match status" value="1"/>
</dbReference>
<feature type="domain" description="Transposase IS204/IS1001/IS1096/IS1165 helix-turn-helix" evidence="2">
    <location>
        <begin position="105"/>
        <end position="154"/>
    </location>
</feature>
<comment type="caution">
    <text evidence="5">The sequence shown here is derived from an EMBL/GenBank/DDBJ whole genome shotgun (WGS) entry which is preliminary data.</text>
</comment>
<dbReference type="InterPro" id="IPR047951">
    <property type="entry name" value="Transpos_ISL3"/>
</dbReference>
<dbReference type="Pfam" id="PF13542">
    <property type="entry name" value="HTH_Tnp_ISL3"/>
    <property type="match status" value="1"/>
</dbReference>
<evidence type="ECO:0000259" key="3">
    <source>
        <dbReference type="Pfam" id="PF14690"/>
    </source>
</evidence>
<dbReference type="PANTHER" id="PTHR33498">
    <property type="entry name" value="TRANSPOSASE FOR INSERTION SEQUENCE ELEMENT IS1557"/>
    <property type="match status" value="1"/>
</dbReference>
<evidence type="ECO:0000259" key="1">
    <source>
        <dbReference type="Pfam" id="PF01610"/>
    </source>
</evidence>
<proteinExistence type="predicted"/>